<comment type="caution">
    <text evidence="2">The sequence shown here is derived from an EMBL/GenBank/DDBJ whole genome shotgun (WGS) entry which is preliminary data.</text>
</comment>
<dbReference type="GO" id="GO:0008251">
    <property type="term" value="F:tRNA-specific adenosine deaminase activity"/>
    <property type="evidence" value="ECO:0007669"/>
    <property type="project" value="TreeGrafter"/>
</dbReference>
<reference evidence="2" key="1">
    <citation type="submission" date="2021-02" db="EMBL/GenBank/DDBJ databases">
        <authorList>
            <person name="Dougan E. K."/>
            <person name="Rhodes N."/>
            <person name="Thang M."/>
            <person name="Chan C."/>
        </authorList>
    </citation>
    <scope>NUCLEOTIDE SEQUENCE</scope>
</reference>
<dbReference type="Proteomes" id="UP000626109">
    <property type="component" value="Unassembled WGS sequence"/>
</dbReference>
<dbReference type="GO" id="GO:0006382">
    <property type="term" value="P:adenosine to inosine editing"/>
    <property type="evidence" value="ECO:0007669"/>
    <property type="project" value="TreeGrafter"/>
</dbReference>
<dbReference type="InterPro" id="IPR002466">
    <property type="entry name" value="A_deamin"/>
</dbReference>
<evidence type="ECO:0000313" key="2">
    <source>
        <dbReference type="EMBL" id="CAE8640647.1"/>
    </source>
</evidence>
<proteinExistence type="predicted"/>
<accession>A0A813HR76</accession>
<feature type="domain" description="A to I editase" evidence="1">
    <location>
        <begin position="8"/>
        <end position="100"/>
    </location>
</feature>
<dbReference type="GO" id="GO:0003726">
    <property type="term" value="F:double-stranded RNA adenosine deaminase activity"/>
    <property type="evidence" value="ECO:0007669"/>
    <property type="project" value="TreeGrafter"/>
</dbReference>
<feature type="non-terminal residue" evidence="2">
    <location>
        <position position="1"/>
    </location>
</feature>
<evidence type="ECO:0000259" key="1">
    <source>
        <dbReference type="PROSITE" id="PS50141"/>
    </source>
</evidence>
<dbReference type="GO" id="GO:0003725">
    <property type="term" value="F:double-stranded RNA binding"/>
    <property type="evidence" value="ECO:0007669"/>
    <property type="project" value="TreeGrafter"/>
</dbReference>
<sequence>EDSLQVLTVATGTRCIGVGAMMSGKGCVVHDCHAEVLCRRAFQRYLLAEMAGGEGGSGILQRSGSGTSLSWRVRPGVQLHFYVSTLPCGECALAVGTIFS</sequence>
<gene>
    <name evidence="2" type="ORF">PGLA2088_LOCUS2194</name>
</gene>
<organism evidence="2 3">
    <name type="scientific">Polarella glacialis</name>
    <name type="common">Dinoflagellate</name>
    <dbReference type="NCBI Taxonomy" id="89957"/>
    <lineage>
        <taxon>Eukaryota</taxon>
        <taxon>Sar</taxon>
        <taxon>Alveolata</taxon>
        <taxon>Dinophyceae</taxon>
        <taxon>Suessiales</taxon>
        <taxon>Suessiaceae</taxon>
        <taxon>Polarella</taxon>
    </lineage>
</organism>
<evidence type="ECO:0000313" key="3">
    <source>
        <dbReference type="Proteomes" id="UP000626109"/>
    </source>
</evidence>
<dbReference type="PROSITE" id="PS50141">
    <property type="entry name" value="A_DEAMIN_EDITASE"/>
    <property type="match status" value="1"/>
</dbReference>
<dbReference type="PANTHER" id="PTHR10910">
    <property type="entry name" value="EUKARYOTE SPECIFIC DSRNA BINDING PROTEIN"/>
    <property type="match status" value="1"/>
</dbReference>
<name>A0A813HR76_POLGL</name>
<dbReference type="GO" id="GO:0005737">
    <property type="term" value="C:cytoplasm"/>
    <property type="evidence" value="ECO:0007669"/>
    <property type="project" value="TreeGrafter"/>
</dbReference>
<dbReference type="GO" id="GO:0005730">
    <property type="term" value="C:nucleolus"/>
    <property type="evidence" value="ECO:0007669"/>
    <property type="project" value="TreeGrafter"/>
</dbReference>
<dbReference type="AlphaFoldDB" id="A0A813HR76"/>
<dbReference type="EMBL" id="CAJNNW010001736">
    <property type="protein sequence ID" value="CAE8640647.1"/>
    <property type="molecule type" value="Genomic_DNA"/>
</dbReference>
<protein>
    <recommendedName>
        <fullName evidence="1">A to I editase domain-containing protein</fullName>
    </recommendedName>
</protein>
<dbReference type="Pfam" id="PF02137">
    <property type="entry name" value="A_deamin"/>
    <property type="match status" value="1"/>
</dbReference>
<dbReference type="GO" id="GO:0006396">
    <property type="term" value="P:RNA processing"/>
    <property type="evidence" value="ECO:0007669"/>
    <property type="project" value="InterPro"/>
</dbReference>
<dbReference type="PANTHER" id="PTHR10910:SF62">
    <property type="entry name" value="AT07585P-RELATED"/>
    <property type="match status" value="1"/>
</dbReference>